<dbReference type="Gene3D" id="3.40.50.720">
    <property type="entry name" value="NAD(P)-binding Rossmann-like Domain"/>
    <property type="match status" value="1"/>
</dbReference>
<gene>
    <name evidence="5" type="ORF">L207DRAFT_544259</name>
</gene>
<dbReference type="PRINTS" id="PR00081">
    <property type="entry name" value="GDHRDH"/>
</dbReference>
<dbReference type="InterPro" id="IPR002347">
    <property type="entry name" value="SDR_fam"/>
</dbReference>
<dbReference type="InterPro" id="IPR036291">
    <property type="entry name" value="NAD(P)-bd_dom_sf"/>
</dbReference>
<dbReference type="InterPro" id="IPR021833">
    <property type="entry name" value="DUF3425"/>
</dbReference>
<evidence type="ECO:0000256" key="1">
    <source>
        <dbReference type="ARBA" id="ARBA00006484"/>
    </source>
</evidence>
<sequence>MDSVWKPFLKSSKDDWTSITNPAERKRIQNRLSQRARKKRGAARYATQSEDGPSEQASGSPRPPSATDSLELTASSSHLQYDLLVNPATDTHFIVIHSMATWAALECISNLLKLDCGQNTGFNIRATEVPPSLAPTLQQQIVPHSPWVDMLPWISLRDRILSSLTVINEHEFVLDMADLKIWGSTPWDPIGWEVTAEFANKWWFLIDDSVLQGTNFWRSQRGEQALVVQQGSLFRRQSCNHSIMGTIITQLFPPTPAFTEINIRSLVGKVFIVTGGNAGVGLEVVKILYSKGGTVYMAGRSADLIATEIESIKLIHSGSAGILKSLIVDLSDLTTILPCASSFLAQESRLDVLFNNAGVSRGGSTSAQGHELRMATNCLGPFLLTKLLLPVLLRTAKSSPKASVRVVFTSSSIFEAVGPPGGLSLEEFVPGNFTKDDTRNYSASKAGDWFLASEFDKRLRTDGIVCVAQSPGTLKTKGWNGVAWPARAFMSIFMHPPKFGAYTTLWAGLSPEVKIEDGGRFGIPWGRWHPSPKKEVLASMKTKEEGGTGLAADFWAWCEQQTSEYA</sequence>
<dbReference type="PANTHER" id="PTHR24320:SF236">
    <property type="entry name" value="SHORT-CHAIN DEHYDROGENASE-RELATED"/>
    <property type="match status" value="1"/>
</dbReference>
<keyword evidence="6" id="KW-1185">Reference proteome</keyword>
<feature type="compositionally biased region" description="Polar residues" evidence="4">
    <location>
        <begin position="47"/>
        <end position="59"/>
    </location>
</feature>
<name>A0A2J6RLG5_HYAVF</name>
<dbReference type="STRING" id="1149755.A0A2J6RLG5"/>
<dbReference type="OrthoDB" id="191139at2759"/>
<dbReference type="CDD" id="cd14688">
    <property type="entry name" value="bZIP_YAP"/>
    <property type="match status" value="1"/>
</dbReference>
<feature type="region of interest" description="Disordered" evidence="4">
    <location>
        <begin position="13"/>
        <end position="69"/>
    </location>
</feature>
<evidence type="ECO:0000256" key="4">
    <source>
        <dbReference type="SAM" id="MobiDB-lite"/>
    </source>
</evidence>
<dbReference type="Pfam" id="PF11905">
    <property type="entry name" value="DUF3425"/>
    <property type="match status" value="1"/>
</dbReference>
<comment type="similarity">
    <text evidence="1">Belongs to the short-chain dehydrogenases/reductases (SDR) family.</text>
</comment>
<accession>A0A2J6RLG5</accession>
<keyword evidence="2" id="KW-0521">NADP</keyword>
<evidence type="ECO:0000313" key="5">
    <source>
        <dbReference type="EMBL" id="PMD39360.1"/>
    </source>
</evidence>
<evidence type="ECO:0000256" key="2">
    <source>
        <dbReference type="ARBA" id="ARBA00022857"/>
    </source>
</evidence>
<dbReference type="Proteomes" id="UP000235786">
    <property type="component" value="Unassembled WGS sequence"/>
</dbReference>
<organism evidence="5 6">
    <name type="scientific">Hyaloscypha variabilis (strain UAMH 11265 / GT02V1 / F)</name>
    <name type="common">Meliniomyces variabilis</name>
    <dbReference type="NCBI Taxonomy" id="1149755"/>
    <lineage>
        <taxon>Eukaryota</taxon>
        <taxon>Fungi</taxon>
        <taxon>Dikarya</taxon>
        <taxon>Ascomycota</taxon>
        <taxon>Pezizomycotina</taxon>
        <taxon>Leotiomycetes</taxon>
        <taxon>Helotiales</taxon>
        <taxon>Hyaloscyphaceae</taxon>
        <taxon>Hyaloscypha</taxon>
        <taxon>Hyaloscypha variabilis</taxon>
    </lineage>
</organism>
<evidence type="ECO:0000256" key="3">
    <source>
        <dbReference type="ARBA" id="ARBA00023002"/>
    </source>
</evidence>
<evidence type="ECO:0000313" key="6">
    <source>
        <dbReference type="Proteomes" id="UP000235786"/>
    </source>
</evidence>
<dbReference type="AlphaFoldDB" id="A0A2J6RLG5"/>
<dbReference type="Pfam" id="PF00106">
    <property type="entry name" value="adh_short"/>
    <property type="match status" value="1"/>
</dbReference>
<dbReference type="EMBL" id="KZ613946">
    <property type="protein sequence ID" value="PMD39360.1"/>
    <property type="molecule type" value="Genomic_DNA"/>
</dbReference>
<proteinExistence type="inferred from homology"/>
<protein>
    <submittedName>
        <fullName evidence="5">NAD(P)-binding protein</fullName>
    </submittedName>
</protein>
<dbReference type="PANTHER" id="PTHR24320">
    <property type="entry name" value="RETINOL DEHYDROGENASE"/>
    <property type="match status" value="1"/>
</dbReference>
<reference evidence="5 6" key="1">
    <citation type="submission" date="2016-04" db="EMBL/GenBank/DDBJ databases">
        <title>A degradative enzymes factory behind the ericoid mycorrhizal symbiosis.</title>
        <authorList>
            <consortium name="DOE Joint Genome Institute"/>
            <person name="Martino E."/>
            <person name="Morin E."/>
            <person name="Grelet G."/>
            <person name="Kuo A."/>
            <person name="Kohler A."/>
            <person name="Daghino S."/>
            <person name="Barry K."/>
            <person name="Choi C."/>
            <person name="Cichocki N."/>
            <person name="Clum A."/>
            <person name="Copeland A."/>
            <person name="Hainaut M."/>
            <person name="Haridas S."/>
            <person name="Labutti K."/>
            <person name="Lindquist E."/>
            <person name="Lipzen A."/>
            <person name="Khouja H.-R."/>
            <person name="Murat C."/>
            <person name="Ohm R."/>
            <person name="Olson A."/>
            <person name="Spatafora J."/>
            <person name="Veneault-Fourrey C."/>
            <person name="Henrissat B."/>
            <person name="Grigoriev I."/>
            <person name="Martin F."/>
            <person name="Perotto S."/>
        </authorList>
    </citation>
    <scope>NUCLEOTIDE SEQUENCE [LARGE SCALE GENOMIC DNA]</scope>
    <source>
        <strain evidence="5 6">F</strain>
    </source>
</reference>
<dbReference type="GO" id="GO:0016491">
    <property type="term" value="F:oxidoreductase activity"/>
    <property type="evidence" value="ECO:0007669"/>
    <property type="project" value="UniProtKB-KW"/>
</dbReference>
<keyword evidence="3" id="KW-0560">Oxidoreductase</keyword>
<dbReference type="SUPFAM" id="SSF51735">
    <property type="entry name" value="NAD(P)-binding Rossmann-fold domains"/>
    <property type="match status" value="1"/>
</dbReference>